<reference evidence="2" key="1">
    <citation type="submission" date="2016-07" db="EMBL/GenBank/DDBJ databases">
        <authorList>
            <consortium name="Pathogen Informatics"/>
        </authorList>
    </citation>
    <scope>NUCLEOTIDE SEQUENCE</scope>
</reference>
<gene>
    <name evidence="2" type="ORF">PVP01_0008170</name>
</gene>
<name>A0A565A7X2_PLAVI</name>
<protein>
    <submittedName>
        <fullName evidence="2">VIR protein</fullName>
    </submittedName>
</protein>
<accession>A0A565A7X2</accession>
<dbReference type="VEuPathDB" id="PlasmoDB:PVPAM_080008100"/>
<keyword evidence="1" id="KW-1133">Transmembrane helix</keyword>
<dbReference type="VEuPathDB" id="PlasmoDB:PVP01_0008170"/>
<evidence type="ECO:0000256" key="1">
    <source>
        <dbReference type="SAM" id="Phobius"/>
    </source>
</evidence>
<dbReference type="AlphaFoldDB" id="A0A565A7X2"/>
<organism evidence="2">
    <name type="scientific">Plasmodium vivax</name>
    <name type="common">malaria parasite P. vivax</name>
    <dbReference type="NCBI Taxonomy" id="5855"/>
    <lineage>
        <taxon>Eukaryota</taxon>
        <taxon>Sar</taxon>
        <taxon>Alveolata</taxon>
        <taxon>Apicomplexa</taxon>
        <taxon>Aconoidasida</taxon>
        <taxon>Haemosporida</taxon>
        <taxon>Plasmodiidae</taxon>
        <taxon>Plasmodium</taxon>
        <taxon>Plasmodium (Plasmodium)</taxon>
    </lineage>
</organism>
<sequence length="341" mass="40601">MDYPDLEYYDKKYNQKEEIRKHLKKLTFYNLYQKIDVDFNENIVSEECDICNEKLNSIANAQDELIKLCREVCNFILNNDFKHYCGGTSCESSCFNVKFRLYDRVMEINQNPDNINSFFDALQIISNLPDARLKLCKITNINLNKSDFTHFKYLYEFLSTFIDIRSKISEGHSSDDKLYCKHIKEFFRFFNSRSKNCTNRYTCKYYNILDTIKTKLKTSDHLNFIYENCKYVKTECPEDTNINIDIPCLKDNEDILKTPKANPDVKNGLNILFTAAIPVISISTIFYIFYKFTPLGFWLRSKVRRKKNIPSPINEEKYHPSYDTNFKITDPDRRIYNIEYQ</sequence>
<dbReference type="OrthoDB" id="385193at2759"/>
<proteinExistence type="predicted"/>
<dbReference type="Proteomes" id="UP000220605">
    <property type="component" value="Unassembled WGS sequence"/>
</dbReference>
<keyword evidence="1" id="KW-0812">Transmembrane</keyword>
<keyword evidence="1" id="KW-0472">Membrane</keyword>
<feature type="transmembrane region" description="Helical" evidence="1">
    <location>
        <begin position="269"/>
        <end position="290"/>
    </location>
</feature>
<dbReference type="Pfam" id="PF05795">
    <property type="entry name" value="Plasmodium_Vir"/>
    <property type="match status" value="1"/>
</dbReference>
<dbReference type="VEuPathDB" id="PlasmoDB:PVW1_090005900"/>
<evidence type="ECO:0000313" key="2">
    <source>
        <dbReference type="EMBL" id="VVA00105.1"/>
    </source>
</evidence>
<dbReference type="EMBL" id="FLZR02000034">
    <property type="protein sequence ID" value="VVA00105.1"/>
    <property type="molecule type" value="Genomic_DNA"/>
</dbReference>
<dbReference type="InterPro" id="IPR008780">
    <property type="entry name" value="Plasmodium_Vir"/>
</dbReference>